<dbReference type="SUPFAM" id="SSF53335">
    <property type="entry name" value="S-adenosyl-L-methionine-dependent methyltransferases"/>
    <property type="match status" value="1"/>
</dbReference>
<dbReference type="GO" id="GO:0008757">
    <property type="term" value="F:S-adenosylmethionine-dependent methyltransferase activity"/>
    <property type="evidence" value="ECO:0007669"/>
    <property type="project" value="InterPro"/>
</dbReference>
<evidence type="ECO:0000313" key="3">
    <source>
        <dbReference type="Proteomes" id="UP000256900"/>
    </source>
</evidence>
<protein>
    <submittedName>
        <fullName evidence="2">Chemotaxis protein methyltransferase CheR</fullName>
    </submittedName>
</protein>
<dbReference type="Pfam" id="PF01739">
    <property type="entry name" value="CheR"/>
    <property type="match status" value="1"/>
</dbReference>
<name>A0A3D9Z5Q0_9HYPH</name>
<sequence>MARPIENTLAILQDAMAAHRDALTRESLARSSFRFAAPPDRRQELVLRLLAGAEQRTGLGVTQSAAEKLLRLFAPVALAKFEADVARLESLPASDPEWLALIESLTVHETYIMRDATQLAFFAELLPGMIARAATRSRLLRFWSVGCASGEEAYSIAALALDVLTKAGKAEVTEDGISLLPPWRLEVIGADISRPALARAQAGVYETGPLSSFRSEAAALLHHFPLLAATDKNTPPMRAATPALKRVVRFSQFNIIADALPAEPFDAVFCRNIFIYFSERARREAQQRLAGAVRPGGLLLLGPTDTLSDTAAFETLWAPGALAYRRRGGDA</sequence>
<keyword evidence="2" id="KW-0489">Methyltransferase</keyword>
<dbReference type="InterPro" id="IPR029063">
    <property type="entry name" value="SAM-dependent_MTases_sf"/>
</dbReference>
<gene>
    <name evidence="2" type="ORF">DES32_0805</name>
</gene>
<dbReference type="GO" id="GO:0032259">
    <property type="term" value="P:methylation"/>
    <property type="evidence" value="ECO:0007669"/>
    <property type="project" value="UniProtKB-KW"/>
</dbReference>
<comment type="caution">
    <text evidence="2">The sequence shown here is derived from an EMBL/GenBank/DDBJ whole genome shotgun (WGS) entry which is preliminary data.</text>
</comment>
<dbReference type="Gene3D" id="3.40.50.150">
    <property type="entry name" value="Vaccinia Virus protein VP39"/>
    <property type="match status" value="1"/>
</dbReference>
<dbReference type="PRINTS" id="PR00996">
    <property type="entry name" value="CHERMTFRASE"/>
</dbReference>
<evidence type="ECO:0000313" key="2">
    <source>
        <dbReference type="EMBL" id="REF89580.1"/>
    </source>
</evidence>
<organism evidence="2 3">
    <name type="scientific">Methylovirgula ligni</name>
    <dbReference type="NCBI Taxonomy" id="569860"/>
    <lineage>
        <taxon>Bacteria</taxon>
        <taxon>Pseudomonadati</taxon>
        <taxon>Pseudomonadota</taxon>
        <taxon>Alphaproteobacteria</taxon>
        <taxon>Hyphomicrobiales</taxon>
        <taxon>Beijerinckiaceae</taxon>
        <taxon>Methylovirgula</taxon>
    </lineage>
</organism>
<reference evidence="2 3" key="1">
    <citation type="submission" date="2018-08" db="EMBL/GenBank/DDBJ databases">
        <title>Genomic Encyclopedia of Type Strains, Phase IV (KMG-IV): sequencing the most valuable type-strain genomes for metagenomic binning, comparative biology and taxonomic classification.</title>
        <authorList>
            <person name="Goeker M."/>
        </authorList>
    </citation>
    <scope>NUCLEOTIDE SEQUENCE [LARGE SCALE GENOMIC DNA]</scope>
    <source>
        <strain evidence="2 3">BW863</strain>
    </source>
</reference>
<dbReference type="OrthoDB" id="9816309at2"/>
<dbReference type="PROSITE" id="PS50123">
    <property type="entry name" value="CHER"/>
    <property type="match status" value="1"/>
</dbReference>
<dbReference type="SMART" id="SM00138">
    <property type="entry name" value="MeTrc"/>
    <property type="match status" value="1"/>
</dbReference>
<dbReference type="AlphaFoldDB" id="A0A3D9Z5Q0"/>
<keyword evidence="3" id="KW-1185">Reference proteome</keyword>
<dbReference type="InterPro" id="IPR022642">
    <property type="entry name" value="CheR_C"/>
</dbReference>
<dbReference type="PANTHER" id="PTHR24422">
    <property type="entry name" value="CHEMOTAXIS PROTEIN METHYLTRANSFERASE"/>
    <property type="match status" value="1"/>
</dbReference>
<dbReference type="RefSeq" id="WP_115835332.1">
    <property type="nucleotide sequence ID" value="NZ_CP025086.1"/>
</dbReference>
<accession>A0A3D9Z5Q0</accession>
<dbReference type="PANTHER" id="PTHR24422:SF10">
    <property type="entry name" value="CHEMOTAXIS PROTEIN METHYLTRANSFERASE 2"/>
    <property type="match status" value="1"/>
</dbReference>
<proteinExistence type="predicted"/>
<evidence type="ECO:0000259" key="1">
    <source>
        <dbReference type="PROSITE" id="PS50123"/>
    </source>
</evidence>
<dbReference type="EMBL" id="QUMO01000001">
    <property type="protein sequence ID" value="REF89580.1"/>
    <property type="molecule type" value="Genomic_DNA"/>
</dbReference>
<dbReference type="InterPro" id="IPR050903">
    <property type="entry name" value="Bact_Chemotaxis_MeTrfase"/>
</dbReference>
<dbReference type="Proteomes" id="UP000256900">
    <property type="component" value="Unassembled WGS sequence"/>
</dbReference>
<dbReference type="InterPro" id="IPR000780">
    <property type="entry name" value="CheR_MeTrfase"/>
</dbReference>
<keyword evidence="2" id="KW-0808">Transferase</keyword>
<feature type="domain" description="CheR-type methyltransferase" evidence="1">
    <location>
        <begin position="68"/>
        <end position="329"/>
    </location>
</feature>